<accession>A0A7K0D4L3</accession>
<dbReference type="PANTHER" id="PTHR33744">
    <property type="entry name" value="CARBOHYDRATE DIACID REGULATOR"/>
    <property type="match status" value="1"/>
</dbReference>
<dbReference type="InterPro" id="IPR041522">
    <property type="entry name" value="CdaR_GGDEF"/>
</dbReference>
<feature type="domain" description="RsbT co-antagonist protein RsbRD N-terminal" evidence="4">
    <location>
        <begin position="22"/>
        <end position="160"/>
    </location>
</feature>
<evidence type="ECO:0000256" key="2">
    <source>
        <dbReference type="SAM" id="MobiDB-lite"/>
    </source>
</evidence>
<dbReference type="AlphaFoldDB" id="A0A7K0D4L3"/>
<dbReference type="Proteomes" id="UP000438448">
    <property type="component" value="Unassembled WGS sequence"/>
</dbReference>
<evidence type="ECO:0008006" key="8">
    <source>
        <dbReference type="Google" id="ProtNLM"/>
    </source>
</evidence>
<dbReference type="InterPro" id="IPR051448">
    <property type="entry name" value="CdaR-like_regulators"/>
</dbReference>
<comment type="similarity">
    <text evidence="1">Belongs to the CdaR family.</text>
</comment>
<dbReference type="OrthoDB" id="33973at2"/>
<comment type="caution">
    <text evidence="6">The sequence shown here is derived from an EMBL/GenBank/DDBJ whole genome shotgun (WGS) entry which is preliminary data.</text>
</comment>
<gene>
    <name evidence="6" type="ORF">NRB20_37650</name>
</gene>
<feature type="region of interest" description="Disordered" evidence="2">
    <location>
        <begin position="397"/>
        <end position="420"/>
    </location>
</feature>
<dbReference type="InterPro" id="IPR025736">
    <property type="entry name" value="PucR_C-HTH_dom"/>
</dbReference>
<dbReference type="Gene3D" id="1.10.10.2840">
    <property type="entry name" value="PucR C-terminal helix-turn-helix domain"/>
    <property type="match status" value="1"/>
</dbReference>
<keyword evidence="7" id="KW-1185">Reference proteome</keyword>
<dbReference type="InterPro" id="IPR042070">
    <property type="entry name" value="PucR_C-HTH_sf"/>
</dbReference>
<protein>
    <recommendedName>
        <fullName evidence="8">PucR family transcriptional regulator</fullName>
    </recommendedName>
</protein>
<dbReference type="InterPro" id="IPR025751">
    <property type="entry name" value="RsbRD_N_dom"/>
</dbReference>
<dbReference type="PANTHER" id="PTHR33744:SF1">
    <property type="entry name" value="DNA-BINDING TRANSCRIPTIONAL ACTIVATOR ADER"/>
    <property type="match status" value="1"/>
</dbReference>
<organism evidence="6 7">
    <name type="scientific">Nocardia macrotermitis</name>
    <dbReference type="NCBI Taxonomy" id="2585198"/>
    <lineage>
        <taxon>Bacteria</taxon>
        <taxon>Bacillati</taxon>
        <taxon>Actinomycetota</taxon>
        <taxon>Actinomycetes</taxon>
        <taxon>Mycobacteriales</taxon>
        <taxon>Nocardiaceae</taxon>
        <taxon>Nocardia</taxon>
    </lineage>
</organism>
<dbReference type="Pfam" id="PF13556">
    <property type="entry name" value="HTH_30"/>
    <property type="match status" value="1"/>
</dbReference>
<evidence type="ECO:0000256" key="1">
    <source>
        <dbReference type="ARBA" id="ARBA00006754"/>
    </source>
</evidence>
<dbReference type="RefSeq" id="WP_153411385.1">
    <property type="nucleotide sequence ID" value="NZ_WEGK01000007.1"/>
</dbReference>
<feature type="domain" description="CdaR GGDEF-like" evidence="5">
    <location>
        <begin position="173"/>
        <end position="282"/>
    </location>
</feature>
<reference evidence="6 7" key="1">
    <citation type="submission" date="2019-10" db="EMBL/GenBank/DDBJ databases">
        <title>Nocardia macrotermitis sp. nov. and Nocardia aurantia sp. nov., isolated from the gut of fungus growing-termite Macrotermes natalensis.</title>
        <authorList>
            <person name="Benndorf R."/>
            <person name="Schwitalla J."/>
            <person name="Martin K."/>
            <person name="De Beer W."/>
            <person name="Kaster A.-K."/>
            <person name="Vollmers J."/>
            <person name="Poulsen M."/>
            <person name="Beemelmanns C."/>
        </authorList>
    </citation>
    <scope>NUCLEOTIDE SEQUENCE [LARGE SCALE GENOMIC DNA]</scope>
    <source>
        <strain evidence="6 7">RB20</strain>
    </source>
</reference>
<dbReference type="Pfam" id="PF17853">
    <property type="entry name" value="GGDEF_2"/>
    <property type="match status" value="1"/>
</dbReference>
<name>A0A7K0D4L3_9NOCA</name>
<proteinExistence type="inferred from homology"/>
<sequence length="420" mass="45761">MHGRKPHPVIVELAATVRRGLEEMIDELVELTKAQIDLYKDDSVVPRPMLRANLYRNIERMLDHVQYDLPVDVSPAQRTGRERAAMGVPLPELLRAYTLGFSLLWSRLVDAARAAGDTATQVVIDSAADLWLLNLEYATALTEAYRDQMAVLMVAEDRRRSALVATLLNGNGGDQQTAWEISQTLGLPFEGAFLVVVTETTPIADSSNAHLEDILRRRGTASAWRSQPDREIGIIHRGSGQSLTEILEVLTTTAAARVGVSPEFERLDMTSRAARFARTALETMPAGTVGVNQISDTPISTLVIGNLDSARQFVWRILGGVLTLPDDERSTYLATASAWLDADGSAAQAASLLYCHENTVRYRMRRLEERLGGSLSSPARLAEFVAALQAIDAFPDLASRPADDPAAGRTGASRTSGKAD</sequence>
<evidence type="ECO:0000259" key="3">
    <source>
        <dbReference type="Pfam" id="PF13556"/>
    </source>
</evidence>
<dbReference type="EMBL" id="WEGK01000007">
    <property type="protein sequence ID" value="MQY20657.1"/>
    <property type="molecule type" value="Genomic_DNA"/>
</dbReference>
<evidence type="ECO:0000313" key="7">
    <source>
        <dbReference type="Proteomes" id="UP000438448"/>
    </source>
</evidence>
<dbReference type="Pfam" id="PF14361">
    <property type="entry name" value="RsbRD_N"/>
    <property type="match status" value="1"/>
</dbReference>
<evidence type="ECO:0000259" key="4">
    <source>
        <dbReference type="Pfam" id="PF14361"/>
    </source>
</evidence>
<feature type="domain" description="PucR C-terminal helix-turn-helix" evidence="3">
    <location>
        <begin position="332"/>
        <end position="390"/>
    </location>
</feature>
<evidence type="ECO:0000313" key="6">
    <source>
        <dbReference type="EMBL" id="MQY20657.1"/>
    </source>
</evidence>
<evidence type="ECO:0000259" key="5">
    <source>
        <dbReference type="Pfam" id="PF17853"/>
    </source>
</evidence>